<dbReference type="RefSeq" id="WP_005369992.1">
    <property type="nucleotide sequence ID" value="NZ_CM001475.1"/>
</dbReference>
<organism evidence="1 2">
    <name type="scientific">Methylomicrobium album BG8</name>
    <dbReference type="NCBI Taxonomy" id="686340"/>
    <lineage>
        <taxon>Bacteria</taxon>
        <taxon>Pseudomonadati</taxon>
        <taxon>Pseudomonadota</taxon>
        <taxon>Gammaproteobacteria</taxon>
        <taxon>Methylococcales</taxon>
        <taxon>Methylococcaceae</taxon>
        <taxon>Methylomicrobium</taxon>
    </lineage>
</organism>
<dbReference type="EMBL" id="CM001475">
    <property type="protein sequence ID" value="EIC28719.1"/>
    <property type="molecule type" value="Genomic_DNA"/>
</dbReference>
<dbReference type="eggNOG" id="ENOG503366G">
    <property type="taxonomic scope" value="Bacteria"/>
</dbReference>
<evidence type="ECO:0000313" key="2">
    <source>
        <dbReference type="Proteomes" id="UP000005090"/>
    </source>
</evidence>
<keyword evidence="2" id="KW-1185">Reference proteome</keyword>
<accession>H8GFW8</accession>
<protein>
    <submittedName>
        <fullName evidence="1">Uncharacterized protein</fullName>
    </submittedName>
</protein>
<dbReference type="HOGENOM" id="CLU_1458337_0_0_6"/>
<sequence>MSLLQSITTEYDDVEDRIKLVGKFRNGDLIVMWITQRLFSRLLPVLLDRLQAATGNLQQVGQVGSVVQEFAQQAARAQMKPQPPLKPESGAQAWLVKSIDVAATPNGLRLTFKSGDSGRAVLKLEGQFLRQWLNILYDINRKAGWPLSQWPDWVRESARAVPKRVVKH</sequence>
<evidence type="ECO:0000313" key="1">
    <source>
        <dbReference type="EMBL" id="EIC28719.1"/>
    </source>
</evidence>
<dbReference type="Proteomes" id="UP000005090">
    <property type="component" value="Chromosome"/>
</dbReference>
<dbReference type="AlphaFoldDB" id="H8GFW8"/>
<proteinExistence type="predicted"/>
<name>H8GFW8_METAL</name>
<gene>
    <name evidence="1" type="ORF">Metal_0895</name>
</gene>
<dbReference type="STRING" id="686340.Metal_0895"/>
<reference evidence="1 2" key="1">
    <citation type="journal article" date="2013" name="Genome Announc.">
        <title>Genome Sequence of the Obligate Gammaproteobacterial Methanotroph Methylomicrobium album Strain BG8.</title>
        <authorList>
            <person name="Kits K.D."/>
            <person name="Kalyuzhnaya M.G."/>
            <person name="Klotz M.G."/>
            <person name="Jetten M.S."/>
            <person name="Op den Camp H.J."/>
            <person name="Vuilleumier S."/>
            <person name="Bringel F."/>
            <person name="Dispirito A.A."/>
            <person name="Murrell J.C."/>
            <person name="Bruce D."/>
            <person name="Cheng J.F."/>
            <person name="Copeland A."/>
            <person name="Goodwin L."/>
            <person name="Hauser L."/>
            <person name="Lajus A."/>
            <person name="Land M.L."/>
            <person name="Lapidus A."/>
            <person name="Lucas S."/>
            <person name="Medigue C."/>
            <person name="Pitluck S."/>
            <person name="Woyke T."/>
            <person name="Zeytun A."/>
            <person name="Stein L.Y."/>
        </authorList>
    </citation>
    <scope>NUCLEOTIDE SEQUENCE [LARGE SCALE GENOMIC DNA]</scope>
    <source>
        <strain evidence="1 2">BG8</strain>
    </source>
</reference>